<dbReference type="KEGG" id="obi:106881042"/>
<dbReference type="STRING" id="37653.A0A0L8FUM5"/>
<protein>
    <submittedName>
        <fullName evidence="2">Uncharacterized protein</fullName>
    </submittedName>
</protein>
<proteinExistence type="predicted"/>
<evidence type="ECO:0000313" key="2">
    <source>
        <dbReference type="EMBL" id="KOF68379.1"/>
    </source>
</evidence>
<feature type="region of interest" description="Disordered" evidence="1">
    <location>
        <begin position="412"/>
        <end position="442"/>
    </location>
</feature>
<feature type="compositionally biased region" description="Polar residues" evidence="1">
    <location>
        <begin position="520"/>
        <end position="533"/>
    </location>
</feature>
<gene>
    <name evidence="2" type="ORF">OCBIM_22007415mg</name>
</gene>
<dbReference type="AlphaFoldDB" id="A0A0L8FUM5"/>
<dbReference type="OrthoDB" id="10311678at2759"/>
<name>A0A0L8FUM5_OCTBM</name>
<accession>A0A0L8FUM5</accession>
<feature type="region of interest" description="Disordered" evidence="1">
    <location>
        <begin position="520"/>
        <end position="545"/>
    </location>
</feature>
<sequence length="679" mass="76296">MANSKPKKFLIVNFQSLSALVLLGFLINSLNSQGIMTEPQQRSKFWRTGSSESTNLRSNQLDCRGRHPLILVKRNCGTCSVQYEKESHQRKLSSRNNVRHYPENTRSIPVTIHLQLFQHGYFEFRICSSSNISTVIDADCLKTDKLKIKESGSTLYYPQSKGWHHINLELFQEIKCNQCVLQWKYKTSRCENGSEGRVCGYEMQFYNCADIAFDKLIPNNGAEEEEMKFQNTRKNGRRRKKRNALPLSSKICKPNEMCRRRSVLQSLFSKNFLEYNDSSSVMTESISATLLMSENLLASHGALHEDELSLSEPGSASGHYLNLLEPSDFSDYGSGGVQSGDHRSNAFSVEASATTLESRNLNAINQIRKNGTNENKDISLKVNMSLINKKKSASIHLNSSRSINISEWQKTAMEMQSQAKRPHQKLSSSDGERRRKLRTNATLTDKNWSLGSNSLVAEESLPITAPPQLLTKDNYSGAKKTNNSLISLSDKTNTMVPSKRDETNKQLTATEKIDLTIFPTTAIQQHSSGTNDSIPKRSDKTKTKEKNNCTDGDNCAFKKHECEKRIECSQTQNGTILCVTVESCSLITDIFQGLPHCSGHGKTLRCRGRGIYRYMKGISSWCEKMCRNQGCQLSVCNCDCRRIVSCGAVGLFRIVPGSTIWCQINCANNYCPSTHCGCQ</sequence>
<dbReference type="EMBL" id="KQ426334">
    <property type="protein sequence ID" value="KOF68379.1"/>
    <property type="molecule type" value="Genomic_DNA"/>
</dbReference>
<organism evidence="2">
    <name type="scientific">Octopus bimaculoides</name>
    <name type="common">California two-spotted octopus</name>
    <dbReference type="NCBI Taxonomy" id="37653"/>
    <lineage>
        <taxon>Eukaryota</taxon>
        <taxon>Metazoa</taxon>
        <taxon>Spiralia</taxon>
        <taxon>Lophotrochozoa</taxon>
        <taxon>Mollusca</taxon>
        <taxon>Cephalopoda</taxon>
        <taxon>Coleoidea</taxon>
        <taxon>Octopodiformes</taxon>
        <taxon>Octopoda</taxon>
        <taxon>Incirrata</taxon>
        <taxon>Octopodidae</taxon>
        <taxon>Octopus</taxon>
    </lineage>
</organism>
<reference evidence="2" key="1">
    <citation type="submission" date="2015-07" db="EMBL/GenBank/DDBJ databases">
        <title>MeaNS - Measles Nucleotide Surveillance Program.</title>
        <authorList>
            <person name="Tran T."/>
            <person name="Druce J."/>
        </authorList>
    </citation>
    <scope>NUCLEOTIDE SEQUENCE</scope>
    <source>
        <strain evidence="2">UCB-OBI-ISO-001</strain>
        <tissue evidence="2">Gonad</tissue>
    </source>
</reference>
<feature type="compositionally biased region" description="Basic and acidic residues" evidence="1">
    <location>
        <begin position="534"/>
        <end position="545"/>
    </location>
</feature>
<feature type="compositionally biased region" description="Polar residues" evidence="1">
    <location>
        <begin position="412"/>
        <end position="429"/>
    </location>
</feature>
<dbReference type="OMA" id="SMWRENF"/>
<evidence type="ECO:0000256" key="1">
    <source>
        <dbReference type="SAM" id="MobiDB-lite"/>
    </source>
</evidence>